<proteinExistence type="predicted"/>
<accession>A0A4D7JG75</accession>
<dbReference type="KEGG" id="fpf:DCC35_10630"/>
<feature type="transmembrane region" description="Helical" evidence="1">
    <location>
        <begin position="57"/>
        <end position="80"/>
    </location>
</feature>
<evidence type="ECO:0000313" key="3">
    <source>
        <dbReference type="Proteomes" id="UP000298616"/>
    </source>
</evidence>
<organism evidence="2 3">
    <name type="scientific">Mangrovivirga cuniculi</name>
    <dbReference type="NCBI Taxonomy" id="2715131"/>
    <lineage>
        <taxon>Bacteria</taxon>
        <taxon>Pseudomonadati</taxon>
        <taxon>Bacteroidota</taxon>
        <taxon>Cytophagia</taxon>
        <taxon>Cytophagales</taxon>
        <taxon>Mangrovivirgaceae</taxon>
        <taxon>Mangrovivirga</taxon>
    </lineage>
</organism>
<sequence>MLYYLSAEIKNFDVKVKVMDAALTIIFVTIFFLILRIRSKKKLVNKFNSGKYGFNLYFYFLVSTVVLISVLPTLLFYFSYNKKNTRFFKM</sequence>
<keyword evidence="1" id="KW-0812">Transmembrane</keyword>
<reference evidence="2 3" key="1">
    <citation type="submission" date="2018-04" db="EMBL/GenBank/DDBJ databases">
        <title>Complete genome uncultured novel isolate.</title>
        <authorList>
            <person name="Merlino G."/>
        </authorList>
    </citation>
    <scope>NUCLEOTIDE SEQUENCE [LARGE SCALE GENOMIC DNA]</scope>
    <source>
        <strain evidence="3">R1DC9</strain>
    </source>
</reference>
<dbReference type="AlphaFoldDB" id="A0A4D7JG75"/>
<dbReference type="Proteomes" id="UP000298616">
    <property type="component" value="Chromosome"/>
</dbReference>
<keyword evidence="3" id="KW-1185">Reference proteome</keyword>
<dbReference type="EMBL" id="CP028923">
    <property type="protein sequence ID" value="QCK15169.1"/>
    <property type="molecule type" value="Genomic_DNA"/>
</dbReference>
<name>A0A4D7JG75_9BACT</name>
<keyword evidence="1" id="KW-0472">Membrane</keyword>
<evidence type="ECO:0000256" key="1">
    <source>
        <dbReference type="SAM" id="Phobius"/>
    </source>
</evidence>
<feature type="transmembrane region" description="Helical" evidence="1">
    <location>
        <begin position="21"/>
        <end position="37"/>
    </location>
</feature>
<gene>
    <name evidence="2" type="ORF">DCC35_10630</name>
</gene>
<protein>
    <submittedName>
        <fullName evidence="2">Uncharacterized protein</fullName>
    </submittedName>
</protein>
<evidence type="ECO:0000313" key="2">
    <source>
        <dbReference type="EMBL" id="QCK15169.1"/>
    </source>
</evidence>
<keyword evidence="1" id="KW-1133">Transmembrane helix</keyword>